<name>A0A9D4PSV8_RHISA</name>
<keyword evidence="2" id="KW-1185">Reference proteome</keyword>
<proteinExistence type="predicted"/>
<comment type="caution">
    <text evidence="1">The sequence shown here is derived from an EMBL/GenBank/DDBJ whole genome shotgun (WGS) entry which is preliminary data.</text>
</comment>
<organism evidence="1 2">
    <name type="scientific">Rhipicephalus sanguineus</name>
    <name type="common">Brown dog tick</name>
    <name type="synonym">Ixodes sanguineus</name>
    <dbReference type="NCBI Taxonomy" id="34632"/>
    <lineage>
        <taxon>Eukaryota</taxon>
        <taxon>Metazoa</taxon>
        <taxon>Ecdysozoa</taxon>
        <taxon>Arthropoda</taxon>
        <taxon>Chelicerata</taxon>
        <taxon>Arachnida</taxon>
        <taxon>Acari</taxon>
        <taxon>Parasitiformes</taxon>
        <taxon>Ixodida</taxon>
        <taxon>Ixodoidea</taxon>
        <taxon>Ixodidae</taxon>
        <taxon>Rhipicephalinae</taxon>
        <taxon>Rhipicephalus</taxon>
        <taxon>Rhipicephalus</taxon>
    </lineage>
</organism>
<dbReference type="EMBL" id="JABSTV010001251">
    <property type="protein sequence ID" value="KAH7951784.1"/>
    <property type="molecule type" value="Genomic_DNA"/>
</dbReference>
<dbReference type="InterPro" id="IPR051055">
    <property type="entry name" value="PIF1_helicase"/>
</dbReference>
<sequence length="371" mass="42959">MSRVEFQQRGSAPIHTILWLDNAPQEEVSGDMPRALEMVESLLTLDADLLKRPRTQLHAHTHTCYKRGRTTCGFRAPFMPSNDTRIVVPFPPTEDEAEKAHRQKLKHRYEEMHDALERGSFVSLEEFLAIFDVRSDAKYMDILRAGFTRPCVLHRRTPAQEMVIPFNPWITSPRFQHGSSGDPRPLRLCNADRGMSNHHKAVRQVLEEKPEMEYSATVRSLGVTMLKGVEMSAQEAAWFLLGQEMSEKSREIVYITTCYPEERVRVRKTNEELANIGASSTDRYEGRPPEMEDVCLADFASKYKCGYGLREHPIIIRYRHYSAADRPEDYMREQALLYVPFRNEAVDVLDHNKYLETFEANKDLIATKHRQ</sequence>
<dbReference type="PANTHER" id="PTHR47642:SF8">
    <property type="entry name" value="ATP-DEPENDENT DNA HELICASE"/>
    <property type="match status" value="1"/>
</dbReference>
<dbReference type="VEuPathDB" id="VectorBase:RSAN_054277"/>
<gene>
    <name evidence="1" type="ORF">HPB52_012945</name>
</gene>
<protein>
    <submittedName>
        <fullName evidence="1">Uncharacterized protein</fullName>
    </submittedName>
</protein>
<evidence type="ECO:0000313" key="1">
    <source>
        <dbReference type="EMBL" id="KAH7951784.1"/>
    </source>
</evidence>
<dbReference type="Proteomes" id="UP000821837">
    <property type="component" value="Chromosome 5"/>
</dbReference>
<accession>A0A9D4PSV8</accession>
<reference evidence="1" key="1">
    <citation type="journal article" date="2020" name="Cell">
        <title>Large-Scale Comparative Analyses of Tick Genomes Elucidate Their Genetic Diversity and Vector Capacities.</title>
        <authorList>
            <consortium name="Tick Genome and Microbiome Consortium (TIGMIC)"/>
            <person name="Jia N."/>
            <person name="Wang J."/>
            <person name="Shi W."/>
            <person name="Du L."/>
            <person name="Sun Y."/>
            <person name="Zhan W."/>
            <person name="Jiang J.F."/>
            <person name="Wang Q."/>
            <person name="Zhang B."/>
            <person name="Ji P."/>
            <person name="Bell-Sakyi L."/>
            <person name="Cui X.M."/>
            <person name="Yuan T.T."/>
            <person name="Jiang B.G."/>
            <person name="Yang W.F."/>
            <person name="Lam T.T."/>
            <person name="Chang Q.C."/>
            <person name="Ding S.J."/>
            <person name="Wang X.J."/>
            <person name="Zhu J.G."/>
            <person name="Ruan X.D."/>
            <person name="Zhao L."/>
            <person name="Wei J.T."/>
            <person name="Ye R.Z."/>
            <person name="Que T.C."/>
            <person name="Du C.H."/>
            <person name="Zhou Y.H."/>
            <person name="Cheng J.X."/>
            <person name="Dai P.F."/>
            <person name="Guo W.B."/>
            <person name="Han X.H."/>
            <person name="Huang E.J."/>
            <person name="Li L.F."/>
            <person name="Wei W."/>
            <person name="Gao Y.C."/>
            <person name="Liu J.Z."/>
            <person name="Shao H.Z."/>
            <person name="Wang X."/>
            <person name="Wang C.C."/>
            <person name="Yang T.C."/>
            <person name="Huo Q.B."/>
            <person name="Li W."/>
            <person name="Chen H.Y."/>
            <person name="Chen S.E."/>
            <person name="Zhou L.G."/>
            <person name="Ni X.B."/>
            <person name="Tian J.H."/>
            <person name="Sheng Y."/>
            <person name="Liu T."/>
            <person name="Pan Y.S."/>
            <person name="Xia L.Y."/>
            <person name="Li J."/>
            <person name="Zhao F."/>
            <person name="Cao W.C."/>
        </authorList>
    </citation>
    <scope>NUCLEOTIDE SEQUENCE</scope>
    <source>
        <strain evidence="1">Rsan-2018</strain>
    </source>
</reference>
<dbReference type="PANTHER" id="PTHR47642">
    <property type="entry name" value="ATP-DEPENDENT DNA HELICASE"/>
    <property type="match status" value="1"/>
</dbReference>
<reference evidence="1" key="2">
    <citation type="submission" date="2021-09" db="EMBL/GenBank/DDBJ databases">
        <authorList>
            <person name="Jia N."/>
            <person name="Wang J."/>
            <person name="Shi W."/>
            <person name="Du L."/>
            <person name="Sun Y."/>
            <person name="Zhan W."/>
            <person name="Jiang J."/>
            <person name="Wang Q."/>
            <person name="Zhang B."/>
            <person name="Ji P."/>
            <person name="Sakyi L.B."/>
            <person name="Cui X."/>
            <person name="Yuan T."/>
            <person name="Jiang B."/>
            <person name="Yang W."/>
            <person name="Lam T.T.-Y."/>
            <person name="Chang Q."/>
            <person name="Ding S."/>
            <person name="Wang X."/>
            <person name="Zhu J."/>
            <person name="Ruan X."/>
            <person name="Zhao L."/>
            <person name="Wei J."/>
            <person name="Que T."/>
            <person name="Du C."/>
            <person name="Cheng J."/>
            <person name="Dai P."/>
            <person name="Han X."/>
            <person name="Huang E."/>
            <person name="Gao Y."/>
            <person name="Liu J."/>
            <person name="Shao H."/>
            <person name="Ye R."/>
            <person name="Li L."/>
            <person name="Wei W."/>
            <person name="Wang X."/>
            <person name="Wang C."/>
            <person name="Huo Q."/>
            <person name="Li W."/>
            <person name="Guo W."/>
            <person name="Chen H."/>
            <person name="Chen S."/>
            <person name="Zhou L."/>
            <person name="Zhou L."/>
            <person name="Ni X."/>
            <person name="Tian J."/>
            <person name="Zhou Y."/>
            <person name="Sheng Y."/>
            <person name="Liu T."/>
            <person name="Pan Y."/>
            <person name="Xia L."/>
            <person name="Li J."/>
            <person name="Zhao F."/>
            <person name="Cao W."/>
        </authorList>
    </citation>
    <scope>NUCLEOTIDE SEQUENCE</scope>
    <source>
        <strain evidence="1">Rsan-2018</strain>
        <tissue evidence="1">Larvae</tissue>
    </source>
</reference>
<evidence type="ECO:0000313" key="2">
    <source>
        <dbReference type="Proteomes" id="UP000821837"/>
    </source>
</evidence>
<dbReference type="AlphaFoldDB" id="A0A9D4PSV8"/>